<dbReference type="InterPro" id="IPR036366">
    <property type="entry name" value="PGBDSf"/>
</dbReference>
<dbReference type="InterPro" id="IPR031304">
    <property type="entry name" value="SLT_2"/>
</dbReference>
<gene>
    <name evidence="4" type="ORF">I5731_16640</name>
</gene>
<evidence type="ECO:0000256" key="1">
    <source>
        <dbReference type="SAM" id="SignalP"/>
    </source>
</evidence>
<reference evidence="4" key="1">
    <citation type="submission" date="2020-12" db="EMBL/GenBank/DDBJ databases">
        <title>Methylobrevis albus sp. nov., isolated from fresh water lack sediment.</title>
        <authorList>
            <person name="Zou Q."/>
        </authorList>
    </citation>
    <scope>NUCLEOTIDE SEQUENCE</scope>
    <source>
        <strain evidence="4">L22</strain>
    </source>
</reference>
<sequence>MNAVHKARAVLLAAAVAALLPACSALDLPVGYAPETTAALPPVATAYVNPNTPVPSDFASFVERLWPEAEAAGVSRRTFQRAFAGVTPDPDILDKASNQAEFVKPIWSYLDGAVSEARLENGRKMLAEHKSLLDRIEATYGVPRQYVVAIWGMESSYGAVLQNPKIVKSVVRSLATLAYRGNKRAKYGRTQLIAALHILERGDVDPQHFSGSWAGAMGHTQFIPTTYEAYAVDYDGDGKRNIWTSIPDALGSTANYLAKMGWRSGEAWGYEVRLPRGFDFARANRRLAVADWQSLGVTRANGAGFPRPGDEALLLLPAGANGPAFLMLKNFSVIKRYNNANAYALGVGHLGDRLAGGGPFQAAWPRDDRSLSADERRELQSHLARRGYEVGAIDGKIGSGTVESIRAFQVATGLTPDGYPSDKLLQHLRAR</sequence>
<evidence type="ECO:0000313" key="5">
    <source>
        <dbReference type="Proteomes" id="UP000631694"/>
    </source>
</evidence>
<evidence type="ECO:0000259" key="2">
    <source>
        <dbReference type="Pfam" id="PF01471"/>
    </source>
</evidence>
<keyword evidence="1" id="KW-0732">Signal</keyword>
<accession>A0A931MXP8</accession>
<dbReference type="FunFam" id="1.10.8.350:FF:000001">
    <property type="entry name" value="Lytic murein transglycosylase B"/>
    <property type="match status" value="1"/>
</dbReference>
<protein>
    <submittedName>
        <fullName evidence="4">Lytic murein transglycosylase</fullName>
    </submittedName>
</protein>
<dbReference type="NCBIfam" id="TIGR02283">
    <property type="entry name" value="MltB_2"/>
    <property type="match status" value="1"/>
</dbReference>
<feature type="signal peptide" evidence="1">
    <location>
        <begin position="1"/>
        <end position="25"/>
    </location>
</feature>
<dbReference type="PANTHER" id="PTHR30163">
    <property type="entry name" value="MEMBRANE-BOUND LYTIC MUREIN TRANSGLYCOSYLASE B"/>
    <property type="match status" value="1"/>
</dbReference>
<dbReference type="GO" id="GO:0008933">
    <property type="term" value="F:peptidoglycan lytic transglycosylase activity"/>
    <property type="evidence" value="ECO:0007669"/>
    <property type="project" value="TreeGrafter"/>
</dbReference>
<name>A0A931MXP8_9HYPH</name>
<feature type="domain" description="Peptidoglycan binding-like" evidence="2">
    <location>
        <begin position="373"/>
        <end position="428"/>
    </location>
</feature>
<dbReference type="Pfam" id="PF13406">
    <property type="entry name" value="SLT_2"/>
    <property type="match status" value="1"/>
</dbReference>
<dbReference type="PANTHER" id="PTHR30163:SF8">
    <property type="entry name" value="LYTIC MUREIN TRANSGLYCOSYLASE"/>
    <property type="match status" value="1"/>
</dbReference>
<dbReference type="InterPro" id="IPR011970">
    <property type="entry name" value="MltB_2"/>
</dbReference>
<feature type="domain" description="Transglycosylase SLT" evidence="3">
    <location>
        <begin position="58"/>
        <end position="352"/>
    </location>
</feature>
<dbReference type="Proteomes" id="UP000631694">
    <property type="component" value="Unassembled WGS sequence"/>
</dbReference>
<dbReference type="GO" id="GO:0009253">
    <property type="term" value="P:peptidoglycan catabolic process"/>
    <property type="evidence" value="ECO:0007669"/>
    <property type="project" value="TreeGrafter"/>
</dbReference>
<organism evidence="4 5">
    <name type="scientific">Methylobrevis albus</name>
    <dbReference type="NCBI Taxonomy" id="2793297"/>
    <lineage>
        <taxon>Bacteria</taxon>
        <taxon>Pseudomonadati</taxon>
        <taxon>Pseudomonadota</taxon>
        <taxon>Alphaproteobacteria</taxon>
        <taxon>Hyphomicrobiales</taxon>
        <taxon>Pleomorphomonadaceae</taxon>
        <taxon>Methylobrevis</taxon>
    </lineage>
</organism>
<dbReference type="InterPro" id="IPR043426">
    <property type="entry name" value="MltB-like"/>
</dbReference>
<dbReference type="CDD" id="cd13399">
    <property type="entry name" value="Slt35-like"/>
    <property type="match status" value="1"/>
</dbReference>
<dbReference type="EMBL" id="JADZLT010000054">
    <property type="protein sequence ID" value="MBH0239453.1"/>
    <property type="molecule type" value="Genomic_DNA"/>
</dbReference>
<dbReference type="InterPro" id="IPR002477">
    <property type="entry name" value="Peptidoglycan-bd-like"/>
</dbReference>
<evidence type="ECO:0000259" key="3">
    <source>
        <dbReference type="Pfam" id="PF13406"/>
    </source>
</evidence>
<dbReference type="SUPFAM" id="SSF53955">
    <property type="entry name" value="Lysozyme-like"/>
    <property type="match status" value="1"/>
</dbReference>
<evidence type="ECO:0000313" key="4">
    <source>
        <dbReference type="EMBL" id="MBH0239453.1"/>
    </source>
</evidence>
<dbReference type="Gene3D" id="1.10.8.350">
    <property type="entry name" value="Bacterial muramidase"/>
    <property type="match status" value="1"/>
</dbReference>
<dbReference type="InterPro" id="IPR023346">
    <property type="entry name" value="Lysozyme-like_dom_sf"/>
</dbReference>
<keyword evidence="5" id="KW-1185">Reference proteome</keyword>
<dbReference type="AlphaFoldDB" id="A0A931MXP8"/>
<dbReference type="SUPFAM" id="SSF47090">
    <property type="entry name" value="PGBD-like"/>
    <property type="match status" value="1"/>
</dbReference>
<dbReference type="Gene3D" id="1.10.101.10">
    <property type="entry name" value="PGBD-like superfamily/PGBD"/>
    <property type="match status" value="1"/>
</dbReference>
<feature type="chain" id="PRO_5036996968" evidence="1">
    <location>
        <begin position="26"/>
        <end position="431"/>
    </location>
</feature>
<dbReference type="Pfam" id="PF01471">
    <property type="entry name" value="PG_binding_1"/>
    <property type="match status" value="1"/>
</dbReference>
<proteinExistence type="predicted"/>
<dbReference type="InterPro" id="IPR036365">
    <property type="entry name" value="PGBD-like_sf"/>
</dbReference>
<comment type="caution">
    <text evidence="4">The sequence shown here is derived from an EMBL/GenBank/DDBJ whole genome shotgun (WGS) entry which is preliminary data.</text>
</comment>
<dbReference type="Gene3D" id="1.10.530.10">
    <property type="match status" value="1"/>
</dbReference>
<dbReference type="RefSeq" id="WP_197312527.1">
    <property type="nucleotide sequence ID" value="NZ_JADZLT010000054.1"/>
</dbReference>